<gene>
    <name evidence="2" type="ORF">GRF29_103g1339691</name>
</gene>
<feature type="region of interest" description="Disordered" evidence="1">
    <location>
        <begin position="152"/>
        <end position="193"/>
    </location>
</feature>
<proteinExistence type="predicted"/>
<feature type="region of interest" description="Disordered" evidence="1">
    <location>
        <begin position="53"/>
        <end position="75"/>
    </location>
</feature>
<sequence>MARYRTMQESKKSGAALVTKWADAKTAAAEKKKKIQDDYISRIKEIEQEYRHDIENVVHQEPSSDQESSDSDLSDIDEEELRELTRGLYGGNENTDQGYFKPTYVTAALNSTNSQGHAVGSKNTNNQRTFEDEIQREEAKDAVQATGLQVLTDTDHPSPHLTECGDESDSTLQGEPDDEYQNGDVNTDGPIAPRIGPLRARWLLECR</sequence>
<dbReference type="Proteomes" id="UP001280581">
    <property type="component" value="Unassembled WGS sequence"/>
</dbReference>
<keyword evidence="3" id="KW-1185">Reference proteome</keyword>
<evidence type="ECO:0000313" key="2">
    <source>
        <dbReference type="EMBL" id="KAK3207541.1"/>
    </source>
</evidence>
<evidence type="ECO:0000256" key="1">
    <source>
        <dbReference type="SAM" id="MobiDB-lite"/>
    </source>
</evidence>
<comment type="caution">
    <text evidence="2">The sequence shown here is derived from an EMBL/GenBank/DDBJ whole genome shotgun (WGS) entry which is preliminary data.</text>
</comment>
<dbReference type="AlphaFoldDB" id="A0AAN6LUI0"/>
<protein>
    <submittedName>
        <fullName evidence="2">Uncharacterized protein</fullName>
    </submittedName>
</protein>
<name>A0AAN6LUI0_9PLEO</name>
<reference evidence="2 3" key="1">
    <citation type="submission" date="2021-02" db="EMBL/GenBank/DDBJ databases">
        <title>Genome assembly of Pseudopithomyces chartarum.</title>
        <authorList>
            <person name="Jauregui R."/>
            <person name="Singh J."/>
            <person name="Voisey C."/>
        </authorList>
    </citation>
    <scope>NUCLEOTIDE SEQUENCE [LARGE SCALE GENOMIC DNA]</scope>
    <source>
        <strain evidence="2 3">AGR01</strain>
    </source>
</reference>
<organism evidence="2 3">
    <name type="scientific">Pseudopithomyces chartarum</name>
    <dbReference type="NCBI Taxonomy" id="1892770"/>
    <lineage>
        <taxon>Eukaryota</taxon>
        <taxon>Fungi</taxon>
        <taxon>Dikarya</taxon>
        <taxon>Ascomycota</taxon>
        <taxon>Pezizomycotina</taxon>
        <taxon>Dothideomycetes</taxon>
        <taxon>Pleosporomycetidae</taxon>
        <taxon>Pleosporales</taxon>
        <taxon>Massarineae</taxon>
        <taxon>Didymosphaeriaceae</taxon>
        <taxon>Pseudopithomyces</taxon>
    </lineage>
</organism>
<dbReference type="EMBL" id="WVTA01000009">
    <property type="protein sequence ID" value="KAK3207541.1"/>
    <property type="molecule type" value="Genomic_DNA"/>
</dbReference>
<accession>A0AAN6LUI0</accession>
<evidence type="ECO:0000313" key="3">
    <source>
        <dbReference type="Proteomes" id="UP001280581"/>
    </source>
</evidence>
<feature type="compositionally biased region" description="Acidic residues" evidence="1">
    <location>
        <begin position="164"/>
        <end position="181"/>
    </location>
</feature>